<dbReference type="AlphaFoldDB" id="A0A8J4DHM0"/>
<feature type="transmembrane region" description="Helical" evidence="2">
    <location>
        <begin position="113"/>
        <end position="136"/>
    </location>
</feature>
<keyword evidence="2" id="KW-0472">Membrane</keyword>
<evidence type="ECO:0000256" key="2">
    <source>
        <dbReference type="SAM" id="Phobius"/>
    </source>
</evidence>
<dbReference type="EMBL" id="BOOY01000003">
    <property type="protein sequence ID" value="GIJ01260.1"/>
    <property type="molecule type" value="Genomic_DNA"/>
</dbReference>
<gene>
    <name evidence="3" type="ORF">Sya03_06120</name>
</gene>
<accession>A0A8J4DHM0</accession>
<comment type="caution">
    <text evidence="3">The sequence shown here is derived from an EMBL/GenBank/DDBJ whole genome shotgun (WGS) entry which is preliminary data.</text>
</comment>
<dbReference type="RefSeq" id="WP_239107076.1">
    <property type="nucleotide sequence ID" value="NZ_BAAAGJ010000005.1"/>
</dbReference>
<evidence type="ECO:0000313" key="4">
    <source>
        <dbReference type="Proteomes" id="UP000652013"/>
    </source>
</evidence>
<evidence type="ECO:0000256" key="1">
    <source>
        <dbReference type="SAM" id="MobiDB-lite"/>
    </source>
</evidence>
<proteinExistence type="predicted"/>
<evidence type="ECO:0008006" key="5">
    <source>
        <dbReference type="Google" id="ProtNLM"/>
    </source>
</evidence>
<evidence type="ECO:0000313" key="3">
    <source>
        <dbReference type="EMBL" id="GIJ01260.1"/>
    </source>
</evidence>
<dbReference type="Proteomes" id="UP000652013">
    <property type="component" value="Unassembled WGS sequence"/>
</dbReference>
<protein>
    <recommendedName>
        <fullName evidence="5">ATP synthase protein I</fullName>
    </recommendedName>
</protein>
<sequence>MSAPDAEPAAGVTADRPAVPAQRLTFFGPPRDDDDRPLPQLPPLPADPRWRIEHLPMVAAAGFALVFCAGSAGFFLGGPTAALGAAAGVFVVTVGATMSTLAIAWADAVRPALVMPVGLLAYVIKFALVAFVMLSVGESGWAGGVPMAWGLAGGVVALTAVQAWWVARLARRHLPDGPPGTP</sequence>
<reference evidence="3" key="1">
    <citation type="submission" date="2021-01" db="EMBL/GenBank/DDBJ databases">
        <title>Whole genome shotgun sequence of Spirilliplanes yamanashiensis NBRC 15828.</title>
        <authorList>
            <person name="Komaki H."/>
            <person name="Tamura T."/>
        </authorList>
    </citation>
    <scope>NUCLEOTIDE SEQUENCE</scope>
    <source>
        <strain evidence="3">NBRC 15828</strain>
    </source>
</reference>
<feature type="transmembrane region" description="Helical" evidence="2">
    <location>
        <begin position="148"/>
        <end position="167"/>
    </location>
</feature>
<feature type="region of interest" description="Disordered" evidence="1">
    <location>
        <begin position="1"/>
        <end position="43"/>
    </location>
</feature>
<keyword evidence="2" id="KW-1133">Transmembrane helix</keyword>
<keyword evidence="2" id="KW-0812">Transmembrane</keyword>
<feature type="transmembrane region" description="Helical" evidence="2">
    <location>
        <begin position="55"/>
        <end position="76"/>
    </location>
</feature>
<keyword evidence="4" id="KW-1185">Reference proteome</keyword>
<feature type="transmembrane region" description="Helical" evidence="2">
    <location>
        <begin position="82"/>
        <end position="106"/>
    </location>
</feature>
<name>A0A8J4DHM0_9ACTN</name>
<organism evidence="3 4">
    <name type="scientific">Spirilliplanes yamanashiensis</name>
    <dbReference type="NCBI Taxonomy" id="42233"/>
    <lineage>
        <taxon>Bacteria</taxon>
        <taxon>Bacillati</taxon>
        <taxon>Actinomycetota</taxon>
        <taxon>Actinomycetes</taxon>
        <taxon>Micromonosporales</taxon>
        <taxon>Micromonosporaceae</taxon>
        <taxon>Spirilliplanes</taxon>
    </lineage>
</organism>